<sequence length="299" mass="33554">MTTPKCPLITKTVRVIISNASADIPNGIIKDELVKQGVNLLSEITDIKADLTGPMYAHILSFQKQVFIKPEDEEKINSIQCLRIRLNNVDHMIFVSTEKMVRFLCYIEGHLARQCGKNKEKDPLSQVSTGSTSLEPLAVTRIRDDNQIMLPPKQSTAKRGYSSSTVSSIESPVTKQIQKKFKKKGSMPDISIFQAKLAPAKEYLQTLEPTAGLENHIDIDIIAQIFQDTHGQKDIKNILESHRITDTEYLYDILGNLHGILNDRSIKGRITKLRKKMVSALSDAILSEDDYTTDSSQNQ</sequence>
<evidence type="ECO:0000313" key="2">
    <source>
        <dbReference type="Proteomes" id="UP001516400"/>
    </source>
</evidence>
<dbReference type="EMBL" id="JABFTP020000121">
    <property type="protein sequence ID" value="KAL3278544.1"/>
    <property type="molecule type" value="Genomic_DNA"/>
</dbReference>
<protein>
    <submittedName>
        <fullName evidence="1">Uncharacterized protein</fullName>
    </submittedName>
</protein>
<evidence type="ECO:0000313" key="1">
    <source>
        <dbReference type="EMBL" id="KAL3278544.1"/>
    </source>
</evidence>
<dbReference type="Proteomes" id="UP001516400">
    <property type="component" value="Unassembled WGS sequence"/>
</dbReference>
<comment type="caution">
    <text evidence="1">The sequence shown here is derived from an EMBL/GenBank/DDBJ whole genome shotgun (WGS) entry which is preliminary data.</text>
</comment>
<proteinExistence type="predicted"/>
<organism evidence="1 2">
    <name type="scientific">Cryptolaemus montrouzieri</name>
    <dbReference type="NCBI Taxonomy" id="559131"/>
    <lineage>
        <taxon>Eukaryota</taxon>
        <taxon>Metazoa</taxon>
        <taxon>Ecdysozoa</taxon>
        <taxon>Arthropoda</taxon>
        <taxon>Hexapoda</taxon>
        <taxon>Insecta</taxon>
        <taxon>Pterygota</taxon>
        <taxon>Neoptera</taxon>
        <taxon>Endopterygota</taxon>
        <taxon>Coleoptera</taxon>
        <taxon>Polyphaga</taxon>
        <taxon>Cucujiformia</taxon>
        <taxon>Coccinelloidea</taxon>
        <taxon>Coccinellidae</taxon>
        <taxon>Scymninae</taxon>
        <taxon>Scymnini</taxon>
        <taxon>Cryptolaemus</taxon>
    </lineage>
</organism>
<gene>
    <name evidence="1" type="ORF">HHI36_024399</name>
</gene>
<accession>A0ABD2NIU9</accession>
<keyword evidence="2" id="KW-1185">Reference proteome</keyword>
<dbReference type="AlphaFoldDB" id="A0ABD2NIU9"/>
<name>A0ABD2NIU9_9CUCU</name>
<reference evidence="1 2" key="1">
    <citation type="journal article" date="2021" name="BMC Biol.">
        <title>Horizontally acquired antibacterial genes associated with adaptive radiation of ladybird beetles.</title>
        <authorList>
            <person name="Li H.S."/>
            <person name="Tang X.F."/>
            <person name="Huang Y.H."/>
            <person name="Xu Z.Y."/>
            <person name="Chen M.L."/>
            <person name="Du X.Y."/>
            <person name="Qiu B.Y."/>
            <person name="Chen P.T."/>
            <person name="Zhang W."/>
            <person name="Slipinski A."/>
            <person name="Escalona H.E."/>
            <person name="Waterhouse R.M."/>
            <person name="Zwick A."/>
            <person name="Pang H."/>
        </authorList>
    </citation>
    <scope>NUCLEOTIDE SEQUENCE [LARGE SCALE GENOMIC DNA]</scope>
    <source>
        <strain evidence="1">SYSU2018</strain>
    </source>
</reference>